<name>A0A9Q0RMK8_BLOTA</name>
<keyword evidence="2" id="KW-1185">Reference proteome</keyword>
<gene>
    <name evidence="1" type="ORF">RDWZM_009763</name>
</gene>
<dbReference type="EMBL" id="JAPWDV010000003">
    <property type="protein sequence ID" value="KAJ6218606.1"/>
    <property type="molecule type" value="Genomic_DNA"/>
</dbReference>
<dbReference type="AlphaFoldDB" id="A0A9Q0RMK8"/>
<accession>A0A9Q0RMK8</accession>
<sequence>MSQLTIDFENDSNAIGTAQSSIKQKIVHPSTPLKASLMYTPCTRRKLGNVSNTPTHSIGALKKNRQIKDADGFIKPSSPSFGLSSKPKISKAPKMIATVVEEREQMFPLTYKQFEEESRPFCTVGLWELDIETICSMTVDDMDNSEKENRIMTLEQLCDLY</sequence>
<proteinExistence type="predicted"/>
<dbReference type="Proteomes" id="UP001142055">
    <property type="component" value="Chromosome 3"/>
</dbReference>
<evidence type="ECO:0000313" key="1">
    <source>
        <dbReference type="EMBL" id="KAJ6218606.1"/>
    </source>
</evidence>
<evidence type="ECO:0000313" key="2">
    <source>
        <dbReference type="Proteomes" id="UP001142055"/>
    </source>
</evidence>
<reference evidence="1" key="1">
    <citation type="submission" date="2022-12" db="EMBL/GenBank/DDBJ databases">
        <title>Genome assemblies of Blomia tropicalis.</title>
        <authorList>
            <person name="Cui Y."/>
        </authorList>
    </citation>
    <scope>NUCLEOTIDE SEQUENCE</scope>
    <source>
        <tissue evidence="1">Adult mites</tissue>
    </source>
</reference>
<organism evidence="1 2">
    <name type="scientific">Blomia tropicalis</name>
    <name type="common">Mite</name>
    <dbReference type="NCBI Taxonomy" id="40697"/>
    <lineage>
        <taxon>Eukaryota</taxon>
        <taxon>Metazoa</taxon>
        <taxon>Ecdysozoa</taxon>
        <taxon>Arthropoda</taxon>
        <taxon>Chelicerata</taxon>
        <taxon>Arachnida</taxon>
        <taxon>Acari</taxon>
        <taxon>Acariformes</taxon>
        <taxon>Sarcoptiformes</taxon>
        <taxon>Astigmata</taxon>
        <taxon>Glycyphagoidea</taxon>
        <taxon>Echimyopodidae</taxon>
        <taxon>Blomia</taxon>
    </lineage>
</organism>
<comment type="caution">
    <text evidence="1">The sequence shown here is derived from an EMBL/GenBank/DDBJ whole genome shotgun (WGS) entry which is preliminary data.</text>
</comment>
<protein>
    <submittedName>
        <fullName evidence="1">Uncharacterized protein</fullName>
    </submittedName>
</protein>